<dbReference type="EMBL" id="CM026433">
    <property type="protein sequence ID" value="KAG0555132.1"/>
    <property type="molecule type" value="Genomic_DNA"/>
</dbReference>
<comment type="caution">
    <text evidence="1">The sequence shown here is derived from an EMBL/GenBank/DDBJ whole genome shotgun (WGS) entry which is preliminary data.</text>
</comment>
<evidence type="ECO:0000313" key="1">
    <source>
        <dbReference type="EMBL" id="KAG0555132.1"/>
    </source>
</evidence>
<protein>
    <submittedName>
        <fullName evidence="1">Uncharacterized protein</fullName>
    </submittedName>
</protein>
<proteinExistence type="predicted"/>
<sequence length="109" mass="12781">ARDCNAILWKQSTIPFPFQSANCAKVWNLNKHPSTGKCYDFFKLFRMLDISWIIHALLEYWKWSIVMYVERHKIEEMGPPIAQCLMNRTKSGPALTQTLMRVVNTYNAI</sequence>
<dbReference type="AlphaFoldDB" id="A0A8T0GD38"/>
<keyword evidence="2" id="KW-1185">Reference proteome</keyword>
<feature type="non-terminal residue" evidence="1">
    <location>
        <position position="1"/>
    </location>
</feature>
<name>A0A8T0GD38_CERPU</name>
<dbReference type="Proteomes" id="UP000822688">
    <property type="component" value="Chromosome 12"/>
</dbReference>
<organism evidence="1 2">
    <name type="scientific">Ceratodon purpureus</name>
    <name type="common">Fire moss</name>
    <name type="synonym">Dicranum purpureum</name>
    <dbReference type="NCBI Taxonomy" id="3225"/>
    <lineage>
        <taxon>Eukaryota</taxon>
        <taxon>Viridiplantae</taxon>
        <taxon>Streptophyta</taxon>
        <taxon>Embryophyta</taxon>
        <taxon>Bryophyta</taxon>
        <taxon>Bryophytina</taxon>
        <taxon>Bryopsida</taxon>
        <taxon>Dicranidae</taxon>
        <taxon>Pseudoditrichales</taxon>
        <taxon>Ditrichaceae</taxon>
        <taxon>Ceratodon</taxon>
    </lineage>
</organism>
<reference evidence="1" key="1">
    <citation type="submission" date="2020-06" db="EMBL/GenBank/DDBJ databases">
        <title>WGS assembly of Ceratodon purpureus strain R40.</title>
        <authorList>
            <person name="Carey S.B."/>
            <person name="Jenkins J."/>
            <person name="Shu S."/>
            <person name="Lovell J.T."/>
            <person name="Sreedasyam A."/>
            <person name="Maumus F."/>
            <person name="Tiley G.P."/>
            <person name="Fernandez-Pozo N."/>
            <person name="Barry K."/>
            <person name="Chen C."/>
            <person name="Wang M."/>
            <person name="Lipzen A."/>
            <person name="Daum C."/>
            <person name="Saski C.A."/>
            <person name="Payton A.C."/>
            <person name="Mcbreen J.C."/>
            <person name="Conrad R.E."/>
            <person name="Kollar L.M."/>
            <person name="Olsson S."/>
            <person name="Huttunen S."/>
            <person name="Landis J.B."/>
            <person name="Wickett N.J."/>
            <person name="Johnson M.G."/>
            <person name="Rensing S.A."/>
            <person name="Grimwood J."/>
            <person name="Schmutz J."/>
            <person name="Mcdaniel S.F."/>
        </authorList>
    </citation>
    <scope>NUCLEOTIDE SEQUENCE</scope>
    <source>
        <strain evidence="1">R40</strain>
    </source>
</reference>
<gene>
    <name evidence="1" type="ORF">KC19_12G146700</name>
</gene>
<accession>A0A8T0GD38</accession>
<evidence type="ECO:0000313" key="2">
    <source>
        <dbReference type="Proteomes" id="UP000822688"/>
    </source>
</evidence>